<proteinExistence type="predicted"/>
<gene>
    <name evidence="2" type="ORF">BDK51DRAFT_38598</name>
</gene>
<keyword evidence="3" id="KW-1185">Reference proteome</keyword>
<evidence type="ECO:0000313" key="3">
    <source>
        <dbReference type="Proteomes" id="UP000269721"/>
    </source>
</evidence>
<protein>
    <submittedName>
        <fullName evidence="2">Uncharacterized protein</fullName>
    </submittedName>
</protein>
<feature type="region of interest" description="Disordered" evidence="1">
    <location>
        <begin position="1"/>
        <end position="21"/>
    </location>
</feature>
<evidence type="ECO:0000256" key="1">
    <source>
        <dbReference type="SAM" id="MobiDB-lite"/>
    </source>
</evidence>
<reference evidence="3" key="1">
    <citation type="journal article" date="2018" name="Nat. Microbiol.">
        <title>Leveraging single-cell genomics to expand the fungal tree of life.</title>
        <authorList>
            <person name="Ahrendt S.R."/>
            <person name="Quandt C.A."/>
            <person name="Ciobanu D."/>
            <person name="Clum A."/>
            <person name="Salamov A."/>
            <person name="Andreopoulos B."/>
            <person name="Cheng J.F."/>
            <person name="Woyke T."/>
            <person name="Pelin A."/>
            <person name="Henrissat B."/>
            <person name="Reynolds N.K."/>
            <person name="Benny G.L."/>
            <person name="Smith M.E."/>
            <person name="James T.Y."/>
            <person name="Grigoriev I.V."/>
        </authorList>
    </citation>
    <scope>NUCLEOTIDE SEQUENCE [LARGE SCALE GENOMIC DNA]</scope>
</reference>
<feature type="region of interest" description="Disordered" evidence="1">
    <location>
        <begin position="34"/>
        <end position="116"/>
    </location>
</feature>
<dbReference type="EMBL" id="ML001104">
    <property type="protein sequence ID" value="RKO83556.1"/>
    <property type="molecule type" value="Genomic_DNA"/>
</dbReference>
<feature type="compositionally biased region" description="Basic and acidic residues" evidence="1">
    <location>
        <begin position="70"/>
        <end position="82"/>
    </location>
</feature>
<organism evidence="2 3">
    <name type="scientific">Blyttiomyces helicus</name>
    <dbReference type="NCBI Taxonomy" id="388810"/>
    <lineage>
        <taxon>Eukaryota</taxon>
        <taxon>Fungi</taxon>
        <taxon>Fungi incertae sedis</taxon>
        <taxon>Chytridiomycota</taxon>
        <taxon>Chytridiomycota incertae sedis</taxon>
        <taxon>Chytridiomycetes</taxon>
        <taxon>Chytridiomycetes incertae sedis</taxon>
        <taxon>Blyttiomyces</taxon>
    </lineage>
</organism>
<evidence type="ECO:0000313" key="2">
    <source>
        <dbReference type="EMBL" id="RKO83556.1"/>
    </source>
</evidence>
<dbReference type="AlphaFoldDB" id="A0A4P9W0K0"/>
<sequence>MPWGWGPEVERRKKRRKRSDLCSIDRVKVAVPSEATSCINHDPTWPSGLEDPGVEPRSKRGTCIMPRSPPKRDPPAESHDQPQSKQGPPASCHDQPRSERHHLHHPTVNPQRVPPA</sequence>
<accession>A0A4P9W0K0</accession>
<dbReference type="Proteomes" id="UP000269721">
    <property type="component" value="Unassembled WGS sequence"/>
</dbReference>
<name>A0A4P9W0K0_9FUNG</name>